<feature type="domain" description="Peptidase S54 rhomboid" evidence="8">
    <location>
        <begin position="157"/>
        <end position="300"/>
    </location>
</feature>
<feature type="transmembrane region" description="Helical" evidence="7">
    <location>
        <begin position="285"/>
        <end position="301"/>
    </location>
</feature>
<dbReference type="PANTHER" id="PTHR43731">
    <property type="entry name" value="RHOMBOID PROTEASE"/>
    <property type="match status" value="1"/>
</dbReference>
<dbReference type="InterPro" id="IPR022764">
    <property type="entry name" value="Peptidase_S54_rhomboid_dom"/>
</dbReference>
<feature type="transmembrane region" description="Helical" evidence="7">
    <location>
        <begin position="252"/>
        <end position="273"/>
    </location>
</feature>
<reference evidence="9" key="1">
    <citation type="submission" date="2020-11" db="EMBL/GenBank/DDBJ databases">
        <authorList>
            <consortium name="DOE Joint Genome Institute"/>
            <person name="Ahrendt S."/>
            <person name="Riley R."/>
            <person name="Andreopoulos W."/>
            <person name="LaButti K."/>
            <person name="Pangilinan J."/>
            <person name="Ruiz-duenas F.J."/>
            <person name="Barrasa J.M."/>
            <person name="Sanchez-Garcia M."/>
            <person name="Camarero S."/>
            <person name="Miyauchi S."/>
            <person name="Serrano A."/>
            <person name="Linde D."/>
            <person name="Babiker R."/>
            <person name="Drula E."/>
            <person name="Ayuso-Fernandez I."/>
            <person name="Pacheco R."/>
            <person name="Padilla G."/>
            <person name="Ferreira P."/>
            <person name="Barriuso J."/>
            <person name="Kellner H."/>
            <person name="Castanera R."/>
            <person name="Alfaro M."/>
            <person name="Ramirez L."/>
            <person name="Pisabarro A.G."/>
            <person name="Kuo A."/>
            <person name="Tritt A."/>
            <person name="Lipzen A."/>
            <person name="He G."/>
            <person name="Yan M."/>
            <person name="Ng V."/>
            <person name="Cullen D."/>
            <person name="Martin F."/>
            <person name="Rosso M.-N."/>
            <person name="Henrissat B."/>
            <person name="Hibbett D."/>
            <person name="Martinez A.T."/>
            <person name="Grigoriev I.V."/>
        </authorList>
    </citation>
    <scope>NUCLEOTIDE SEQUENCE</scope>
    <source>
        <strain evidence="9">AH 44721</strain>
    </source>
</reference>
<dbReference type="InterPro" id="IPR035952">
    <property type="entry name" value="Rhomboid-like_sf"/>
</dbReference>
<dbReference type="GO" id="GO:0006465">
    <property type="term" value="P:signal peptide processing"/>
    <property type="evidence" value="ECO:0007669"/>
    <property type="project" value="TreeGrafter"/>
</dbReference>
<evidence type="ECO:0000313" key="9">
    <source>
        <dbReference type="EMBL" id="KAF8901747.1"/>
    </source>
</evidence>
<keyword evidence="4" id="KW-0378">Hydrolase</keyword>
<keyword evidence="3 7" id="KW-0812">Transmembrane</keyword>
<feature type="transmembrane region" description="Helical" evidence="7">
    <location>
        <begin position="225"/>
        <end position="245"/>
    </location>
</feature>
<dbReference type="Gene3D" id="1.20.1540.10">
    <property type="entry name" value="Rhomboid-like"/>
    <property type="match status" value="1"/>
</dbReference>
<dbReference type="SUPFAM" id="SSF144091">
    <property type="entry name" value="Rhomboid-like"/>
    <property type="match status" value="1"/>
</dbReference>
<evidence type="ECO:0000313" key="10">
    <source>
        <dbReference type="Proteomes" id="UP000724874"/>
    </source>
</evidence>
<comment type="similarity">
    <text evidence="2">Belongs to the peptidase S54 family.</text>
</comment>
<name>A0A9P5NQK7_GYMJU</name>
<dbReference type="OrthoDB" id="418595at2759"/>
<evidence type="ECO:0000256" key="2">
    <source>
        <dbReference type="ARBA" id="ARBA00009045"/>
    </source>
</evidence>
<evidence type="ECO:0000259" key="8">
    <source>
        <dbReference type="Pfam" id="PF01694"/>
    </source>
</evidence>
<dbReference type="GO" id="GO:0016020">
    <property type="term" value="C:membrane"/>
    <property type="evidence" value="ECO:0007669"/>
    <property type="project" value="UniProtKB-SubCell"/>
</dbReference>
<sequence>MQRGLFRFTSKARLYPGTYSLPPCFGQTAAVRSSIRFSVRIGERPFTNLHRVPYKYDLRIRCMQPISDPSILKRWFSASRSFLRHHVPQHPQRKTSFLGILDKIPSNAIFYGIIGINVAVFTMWFMAIQKYKQEGDPSAVLWMERNFLNSWKNLTSGRIWTPLTACFSHQDWSHILLNGFTFYFMAPVVLEMLGSRQFIFLYMGGGLVASFASMTYAQLTGKYNHASHGASGAIYSVVSLLACAAPKLTFQLYGIIPVPAWLAVAGLFSYDLYSTLSAKNGTTDTVGHIGGMIAGIGYFLMRRFRVF</sequence>
<keyword evidence="5 7" id="KW-1133">Transmembrane helix</keyword>
<protein>
    <recommendedName>
        <fullName evidence="8">Peptidase S54 rhomboid domain-containing protein</fullName>
    </recommendedName>
</protein>
<organism evidence="9 10">
    <name type="scientific">Gymnopilus junonius</name>
    <name type="common">Spectacular rustgill mushroom</name>
    <name type="synonym">Gymnopilus spectabilis subsp. junonius</name>
    <dbReference type="NCBI Taxonomy" id="109634"/>
    <lineage>
        <taxon>Eukaryota</taxon>
        <taxon>Fungi</taxon>
        <taxon>Dikarya</taxon>
        <taxon>Basidiomycota</taxon>
        <taxon>Agaricomycotina</taxon>
        <taxon>Agaricomycetes</taxon>
        <taxon>Agaricomycetidae</taxon>
        <taxon>Agaricales</taxon>
        <taxon>Agaricineae</taxon>
        <taxon>Hymenogastraceae</taxon>
        <taxon>Gymnopilus</taxon>
    </lineage>
</organism>
<dbReference type="GO" id="GO:0004252">
    <property type="term" value="F:serine-type endopeptidase activity"/>
    <property type="evidence" value="ECO:0007669"/>
    <property type="project" value="InterPro"/>
</dbReference>
<comment type="subcellular location">
    <subcellularLocation>
        <location evidence="1">Membrane</location>
        <topology evidence="1">Multi-pass membrane protein</topology>
    </subcellularLocation>
</comment>
<comment type="caution">
    <text evidence="9">The sequence shown here is derived from an EMBL/GenBank/DDBJ whole genome shotgun (WGS) entry which is preliminary data.</text>
</comment>
<dbReference type="PANTHER" id="PTHR43731:SF14">
    <property type="entry name" value="PRESENILIN-ASSOCIATED RHOMBOID-LIKE PROTEIN, MITOCHONDRIAL"/>
    <property type="match status" value="1"/>
</dbReference>
<accession>A0A9P5NQK7</accession>
<evidence type="ECO:0000256" key="1">
    <source>
        <dbReference type="ARBA" id="ARBA00004141"/>
    </source>
</evidence>
<dbReference type="Pfam" id="PF01694">
    <property type="entry name" value="Rhomboid"/>
    <property type="match status" value="1"/>
</dbReference>
<keyword evidence="6 7" id="KW-0472">Membrane</keyword>
<evidence type="ECO:0000256" key="3">
    <source>
        <dbReference type="ARBA" id="ARBA00022692"/>
    </source>
</evidence>
<dbReference type="InterPro" id="IPR050925">
    <property type="entry name" value="Rhomboid_protease_S54"/>
</dbReference>
<proteinExistence type="inferred from homology"/>
<dbReference type="AlphaFoldDB" id="A0A9P5NQK7"/>
<evidence type="ECO:0000256" key="5">
    <source>
        <dbReference type="ARBA" id="ARBA00022989"/>
    </source>
</evidence>
<feature type="transmembrane region" description="Helical" evidence="7">
    <location>
        <begin position="200"/>
        <end position="219"/>
    </location>
</feature>
<evidence type="ECO:0000256" key="6">
    <source>
        <dbReference type="ARBA" id="ARBA00023136"/>
    </source>
</evidence>
<feature type="transmembrane region" description="Helical" evidence="7">
    <location>
        <begin position="172"/>
        <end position="193"/>
    </location>
</feature>
<keyword evidence="10" id="KW-1185">Reference proteome</keyword>
<gene>
    <name evidence="9" type="ORF">CPB84DRAFT_1777327</name>
</gene>
<dbReference type="EMBL" id="JADNYJ010000040">
    <property type="protein sequence ID" value="KAF8901747.1"/>
    <property type="molecule type" value="Genomic_DNA"/>
</dbReference>
<feature type="transmembrane region" description="Helical" evidence="7">
    <location>
        <begin position="108"/>
        <end position="128"/>
    </location>
</feature>
<dbReference type="Proteomes" id="UP000724874">
    <property type="component" value="Unassembled WGS sequence"/>
</dbReference>
<evidence type="ECO:0000256" key="4">
    <source>
        <dbReference type="ARBA" id="ARBA00022801"/>
    </source>
</evidence>
<evidence type="ECO:0000256" key="7">
    <source>
        <dbReference type="SAM" id="Phobius"/>
    </source>
</evidence>